<comment type="similarity">
    <text evidence="1">Belongs to the sigma-70 factor family. ECF subfamily.</text>
</comment>
<dbReference type="NCBIfam" id="TIGR02937">
    <property type="entry name" value="sigma70-ECF"/>
    <property type="match status" value="1"/>
</dbReference>
<evidence type="ECO:0000256" key="3">
    <source>
        <dbReference type="ARBA" id="ARBA00023082"/>
    </source>
</evidence>
<dbReference type="Pfam" id="PF08281">
    <property type="entry name" value="Sigma70_r4_2"/>
    <property type="match status" value="1"/>
</dbReference>
<dbReference type="AlphaFoldDB" id="A0A2B8BF42"/>
<dbReference type="InterPro" id="IPR013324">
    <property type="entry name" value="RNA_pol_sigma_r3/r4-like"/>
</dbReference>
<name>A0A2B8BF42_9PROT</name>
<dbReference type="InterPro" id="IPR039425">
    <property type="entry name" value="RNA_pol_sigma-70-like"/>
</dbReference>
<evidence type="ECO:0000313" key="7">
    <source>
        <dbReference type="EMBL" id="PGH56002.1"/>
    </source>
</evidence>
<feature type="domain" description="RNA polymerase sigma factor 70 region 4 type 2" evidence="5">
    <location>
        <begin position="140"/>
        <end position="191"/>
    </location>
</feature>
<dbReference type="Gene3D" id="1.10.10.10">
    <property type="entry name" value="Winged helix-like DNA-binding domain superfamily/Winged helix DNA-binding domain"/>
    <property type="match status" value="1"/>
</dbReference>
<sequence length="201" mass="22374">MAIVESGREAYGWSRPVQRRKDRIGPDAMRGSGEIASEAEVRHGLSVTLPRLWRYGFVLSRQRDWADDLVQQTCLRALERHGQFQPGSRIDHWLFAILNSVWLNEVRARRVRFGQGTVEAETSLEVDGARETEAKVLAGQVMRLVGDLPEAQRAAVFLAYVEGLTYREVAAVLDVPVGTVMSRLAAARAKLADRMSDGAAK</sequence>
<dbReference type="Gene3D" id="1.10.1740.10">
    <property type="match status" value="1"/>
</dbReference>
<dbReference type="PANTHER" id="PTHR43133:SF25">
    <property type="entry name" value="RNA POLYMERASE SIGMA FACTOR RFAY-RELATED"/>
    <property type="match status" value="1"/>
</dbReference>
<dbReference type="SUPFAM" id="SSF88659">
    <property type="entry name" value="Sigma3 and sigma4 domains of RNA polymerase sigma factors"/>
    <property type="match status" value="1"/>
</dbReference>
<reference evidence="8" key="1">
    <citation type="submission" date="2017-10" db="EMBL/GenBank/DDBJ databases">
        <authorList>
            <person name="Kravchenko I.K."/>
            <person name="Grouzdev D.S."/>
        </authorList>
    </citation>
    <scope>NUCLEOTIDE SEQUENCE [LARGE SCALE GENOMIC DNA]</scope>
    <source>
        <strain evidence="8">B2</strain>
    </source>
</reference>
<dbReference type="CDD" id="cd06171">
    <property type="entry name" value="Sigma70_r4"/>
    <property type="match status" value="1"/>
</dbReference>
<dbReference type="Pfam" id="PF22029">
    <property type="entry name" value="PhyR_sigma2"/>
    <property type="match status" value="1"/>
</dbReference>
<comment type="caution">
    <text evidence="7">The sequence shown here is derived from an EMBL/GenBank/DDBJ whole genome shotgun (WGS) entry which is preliminary data.</text>
</comment>
<keyword evidence="2" id="KW-0805">Transcription regulation</keyword>
<dbReference type="GO" id="GO:0016987">
    <property type="term" value="F:sigma factor activity"/>
    <property type="evidence" value="ECO:0007669"/>
    <property type="project" value="UniProtKB-KW"/>
</dbReference>
<dbReference type="InterPro" id="IPR013325">
    <property type="entry name" value="RNA_pol_sigma_r2"/>
</dbReference>
<dbReference type="InterPro" id="IPR053866">
    <property type="entry name" value="PhyR_sigma2"/>
</dbReference>
<dbReference type="GO" id="GO:0003677">
    <property type="term" value="F:DNA binding"/>
    <property type="evidence" value="ECO:0007669"/>
    <property type="project" value="InterPro"/>
</dbReference>
<dbReference type="InterPro" id="IPR013249">
    <property type="entry name" value="RNA_pol_sigma70_r4_t2"/>
</dbReference>
<dbReference type="OrthoDB" id="9803470at2"/>
<keyword evidence="3" id="KW-0731">Sigma factor</keyword>
<dbReference type="PANTHER" id="PTHR43133">
    <property type="entry name" value="RNA POLYMERASE ECF-TYPE SIGMA FACTO"/>
    <property type="match status" value="1"/>
</dbReference>
<dbReference type="InterPro" id="IPR014284">
    <property type="entry name" value="RNA_pol_sigma-70_dom"/>
</dbReference>
<dbReference type="InterPro" id="IPR036388">
    <property type="entry name" value="WH-like_DNA-bd_sf"/>
</dbReference>
<evidence type="ECO:0000313" key="8">
    <source>
        <dbReference type="Proteomes" id="UP000225379"/>
    </source>
</evidence>
<accession>A0A2B8BF42</accession>
<evidence type="ECO:0000256" key="2">
    <source>
        <dbReference type="ARBA" id="ARBA00023015"/>
    </source>
</evidence>
<proteinExistence type="inferred from homology"/>
<dbReference type="Proteomes" id="UP000225379">
    <property type="component" value="Unassembled WGS sequence"/>
</dbReference>
<evidence type="ECO:0000259" key="5">
    <source>
        <dbReference type="Pfam" id="PF08281"/>
    </source>
</evidence>
<evidence type="ECO:0000259" key="6">
    <source>
        <dbReference type="Pfam" id="PF22029"/>
    </source>
</evidence>
<keyword evidence="8" id="KW-1185">Reference proteome</keyword>
<keyword evidence="4" id="KW-0804">Transcription</keyword>
<feature type="domain" description="PhyR sigma2" evidence="6">
    <location>
        <begin position="48"/>
        <end position="98"/>
    </location>
</feature>
<gene>
    <name evidence="7" type="ORF">CRT60_18360</name>
</gene>
<dbReference type="EMBL" id="PDKW01000042">
    <property type="protein sequence ID" value="PGH56002.1"/>
    <property type="molecule type" value="Genomic_DNA"/>
</dbReference>
<evidence type="ECO:0000256" key="4">
    <source>
        <dbReference type="ARBA" id="ARBA00023163"/>
    </source>
</evidence>
<protein>
    <submittedName>
        <fullName evidence="7">RNA polymerase subunit sigma-24</fullName>
    </submittedName>
</protein>
<evidence type="ECO:0000256" key="1">
    <source>
        <dbReference type="ARBA" id="ARBA00010641"/>
    </source>
</evidence>
<dbReference type="GO" id="GO:0006352">
    <property type="term" value="P:DNA-templated transcription initiation"/>
    <property type="evidence" value="ECO:0007669"/>
    <property type="project" value="InterPro"/>
</dbReference>
<dbReference type="SUPFAM" id="SSF88946">
    <property type="entry name" value="Sigma2 domain of RNA polymerase sigma factors"/>
    <property type="match status" value="1"/>
</dbReference>
<organism evidence="7 8">
    <name type="scientific">Azospirillum palustre</name>
    <dbReference type="NCBI Taxonomy" id="2044885"/>
    <lineage>
        <taxon>Bacteria</taxon>
        <taxon>Pseudomonadati</taxon>
        <taxon>Pseudomonadota</taxon>
        <taxon>Alphaproteobacteria</taxon>
        <taxon>Rhodospirillales</taxon>
        <taxon>Azospirillaceae</taxon>
        <taxon>Azospirillum</taxon>
    </lineage>
</organism>